<dbReference type="PANTHER" id="PTHR43179">
    <property type="entry name" value="RHAMNOSYLTRANSFERASE WBBL"/>
    <property type="match status" value="1"/>
</dbReference>
<dbReference type="RefSeq" id="WP_135248100.1">
    <property type="nucleotide sequence ID" value="NZ_SMLK01000001.1"/>
</dbReference>
<gene>
    <name evidence="2" type="ORF">EZ216_03090</name>
</gene>
<dbReference type="OrthoDB" id="9769600at2"/>
<evidence type="ECO:0000313" key="3">
    <source>
        <dbReference type="Proteomes" id="UP000297839"/>
    </source>
</evidence>
<comment type="caution">
    <text evidence="2">The sequence shown here is derived from an EMBL/GenBank/DDBJ whole genome shotgun (WGS) entry which is preliminary data.</text>
</comment>
<organism evidence="2 3">
    <name type="scientific">Ramlibacter humi</name>
    <dbReference type="NCBI Taxonomy" id="2530451"/>
    <lineage>
        <taxon>Bacteria</taxon>
        <taxon>Pseudomonadati</taxon>
        <taxon>Pseudomonadota</taxon>
        <taxon>Betaproteobacteria</taxon>
        <taxon>Burkholderiales</taxon>
        <taxon>Comamonadaceae</taxon>
        <taxon>Ramlibacter</taxon>
    </lineage>
</organism>
<proteinExistence type="predicted"/>
<sequence length="274" mass="30244">MSQPSLAVTFACYNQVDYTRQCVDSLVRTGFDLGRVIAVDNGSSDETRAYLAGLPLGGAVLNGHNLGCGVAWNQGALALQADWTVVMNNDVVVSPGWIEGLLHAAQRESLKVVSPALIEGPLDYDLDAIAADHGRRMRDTVRVGARHAVCMMIHRSVWDEIGYFRATPKLWGYEDTLFFRELEVAGIRTGITGASWLHHFGSVTLSALKRERGLSQKEGLSARDSYKLLGQSFLGRKLAKARRKRQEAAWREQELAKYGATVHGEKVDGGFRWL</sequence>
<dbReference type="PANTHER" id="PTHR43179:SF7">
    <property type="entry name" value="RHAMNOSYLTRANSFERASE WBBL"/>
    <property type="match status" value="1"/>
</dbReference>
<dbReference type="InterPro" id="IPR001173">
    <property type="entry name" value="Glyco_trans_2-like"/>
</dbReference>
<protein>
    <submittedName>
        <fullName evidence="2">Glycosyltransferase</fullName>
    </submittedName>
</protein>
<evidence type="ECO:0000313" key="2">
    <source>
        <dbReference type="EMBL" id="TFZ08163.1"/>
    </source>
</evidence>
<evidence type="ECO:0000259" key="1">
    <source>
        <dbReference type="Pfam" id="PF00535"/>
    </source>
</evidence>
<name>A0A4Z0C969_9BURK</name>
<dbReference type="Gene3D" id="3.90.550.10">
    <property type="entry name" value="Spore Coat Polysaccharide Biosynthesis Protein SpsA, Chain A"/>
    <property type="match status" value="1"/>
</dbReference>
<dbReference type="AlphaFoldDB" id="A0A4Z0C969"/>
<accession>A0A4Z0C969</accession>
<dbReference type="Proteomes" id="UP000297839">
    <property type="component" value="Unassembled WGS sequence"/>
</dbReference>
<reference evidence="2 3" key="1">
    <citation type="submission" date="2019-03" db="EMBL/GenBank/DDBJ databases">
        <title>Ramlibacter sp. 18x22-1, whole genome shotgun sequence.</title>
        <authorList>
            <person name="Zhang X."/>
            <person name="Feng G."/>
            <person name="Zhu H."/>
        </authorList>
    </citation>
    <scope>NUCLEOTIDE SEQUENCE [LARGE SCALE GENOMIC DNA]</scope>
    <source>
        <strain evidence="2 3">18x22-1</strain>
    </source>
</reference>
<dbReference type="EMBL" id="SMLK01000001">
    <property type="protein sequence ID" value="TFZ08163.1"/>
    <property type="molecule type" value="Genomic_DNA"/>
</dbReference>
<dbReference type="GO" id="GO:0016740">
    <property type="term" value="F:transferase activity"/>
    <property type="evidence" value="ECO:0007669"/>
    <property type="project" value="UniProtKB-KW"/>
</dbReference>
<dbReference type="InterPro" id="IPR029044">
    <property type="entry name" value="Nucleotide-diphossugar_trans"/>
</dbReference>
<dbReference type="Pfam" id="PF00535">
    <property type="entry name" value="Glycos_transf_2"/>
    <property type="match status" value="1"/>
</dbReference>
<feature type="domain" description="Glycosyltransferase 2-like" evidence="1">
    <location>
        <begin position="11"/>
        <end position="126"/>
    </location>
</feature>
<keyword evidence="3" id="KW-1185">Reference proteome</keyword>
<keyword evidence="2" id="KW-0808">Transferase</keyword>
<dbReference type="SUPFAM" id="SSF53448">
    <property type="entry name" value="Nucleotide-diphospho-sugar transferases"/>
    <property type="match status" value="1"/>
</dbReference>